<evidence type="ECO:0000259" key="5">
    <source>
        <dbReference type="Pfam" id="PF01011"/>
    </source>
</evidence>
<sequence>MHTSTTKGLALLIALCTTFGGTDALAEATADWPHFGGDISDTKYSSLDQINAKTIDRLKVIWRAPALDPAVLTENPKLRPSNNYRNAPLVVDGVLYMSNQIGQVEARNPGSGELIWRQSNAVGESTPRRASASRAITLWGSGDAARIVSIRGAYLYLLVAKTGAVVTDFGDNGRVDLREDPKTVFTWNAPAPIVVNDVIVVGGQPIATGTGDINKASLAGDVRGYDAHTGEHLWTFHTIPREGEPGVETWENESWRQGGKTKVWSAFSADEELGYVYLPLSAPSNDYYGVARPGDNLYSDSVVALDARTGKKIWHFQTVHHDLWDYDLPTPPMLADIKVNGKLRKAAIQVTKMGYVFAFDRATGESLFPIIETPVAASTMPGEKASPTQPIPVKPKPFDRQGMNADQLIDFTPELRAEAVKIMNRYVHGPMYTAPSVAGGADGKLGTLYLPGWVGGANWTGAALDPQTGVIYVPSVTVPWIGRDNYRRPAEDKLYLDGPQGLPLVKPPYGRITAIDMNSGEHLWMVPNGDGPRDHPLLKDLDLPPLGQAGRAAPLLTKSFLFLGEGSAVGISMPKFSGGNMFRAYDKQTGEVVWEADLGAGTTSPPISYMFEGKQYILVSVGGINHPAELVAMSID</sequence>
<keyword evidence="4" id="KW-0732">Signal</keyword>
<keyword evidence="3" id="KW-0560">Oxidoreductase</keyword>
<evidence type="ECO:0000313" key="6">
    <source>
        <dbReference type="EMBL" id="WOJ92874.1"/>
    </source>
</evidence>
<keyword evidence="7" id="KW-1185">Reference proteome</keyword>
<dbReference type="SMART" id="SM00564">
    <property type="entry name" value="PQQ"/>
    <property type="match status" value="5"/>
</dbReference>
<comment type="cofactor">
    <cofactor evidence="1">
        <name>pyrroloquinoline quinone</name>
        <dbReference type="ChEBI" id="CHEBI:58442"/>
    </cofactor>
</comment>
<dbReference type="PANTHER" id="PTHR32303:SF4">
    <property type="entry name" value="QUINOPROTEIN GLUCOSE DEHYDROGENASE"/>
    <property type="match status" value="1"/>
</dbReference>
<gene>
    <name evidence="6" type="ORF">R0135_13920</name>
</gene>
<dbReference type="EMBL" id="CP136864">
    <property type="protein sequence ID" value="WOJ92874.1"/>
    <property type="molecule type" value="Genomic_DNA"/>
</dbReference>
<reference evidence="6 7" key="1">
    <citation type="submission" date="2023-10" db="EMBL/GenBank/DDBJ databases">
        <title>Two novel species belonging to the OM43/NOR5 clade.</title>
        <authorList>
            <person name="Park M."/>
        </authorList>
    </citation>
    <scope>NUCLEOTIDE SEQUENCE [LARGE SCALE GENOMIC DNA]</scope>
    <source>
        <strain evidence="6 7">IMCC43200</strain>
    </source>
</reference>
<dbReference type="InterPro" id="IPR018391">
    <property type="entry name" value="PQQ_b-propeller_rpt"/>
</dbReference>
<organism evidence="6 7">
    <name type="scientific">Congregibacter variabilis</name>
    <dbReference type="NCBI Taxonomy" id="3081200"/>
    <lineage>
        <taxon>Bacteria</taxon>
        <taxon>Pseudomonadati</taxon>
        <taxon>Pseudomonadota</taxon>
        <taxon>Gammaproteobacteria</taxon>
        <taxon>Cellvibrionales</taxon>
        <taxon>Halieaceae</taxon>
        <taxon>Congregibacter</taxon>
    </lineage>
</organism>
<dbReference type="Pfam" id="PF01011">
    <property type="entry name" value="PQQ"/>
    <property type="match status" value="1"/>
</dbReference>
<dbReference type="RefSeq" id="WP_407347532.1">
    <property type="nucleotide sequence ID" value="NZ_CP136864.1"/>
</dbReference>
<dbReference type="Proteomes" id="UP001626537">
    <property type="component" value="Chromosome"/>
</dbReference>
<dbReference type="InterPro" id="IPR002372">
    <property type="entry name" value="PQQ_rpt_dom"/>
</dbReference>
<feature type="signal peptide" evidence="4">
    <location>
        <begin position="1"/>
        <end position="26"/>
    </location>
</feature>
<feature type="domain" description="Pyrrolo-quinoline quinone repeat" evidence="5">
    <location>
        <begin position="32"/>
        <end position="617"/>
    </location>
</feature>
<comment type="similarity">
    <text evidence="2">Belongs to the bacterial PQQ dehydrogenase family.</text>
</comment>
<dbReference type="SUPFAM" id="SSF50998">
    <property type="entry name" value="Quinoprotein alcohol dehydrogenase-like"/>
    <property type="match status" value="1"/>
</dbReference>
<feature type="chain" id="PRO_5046370201" evidence="4">
    <location>
        <begin position="27"/>
        <end position="636"/>
    </location>
</feature>
<name>A0ABZ0I036_9GAMM</name>
<accession>A0ABZ0I036</accession>
<evidence type="ECO:0000256" key="3">
    <source>
        <dbReference type="ARBA" id="ARBA00023002"/>
    </source>
</evidence>
<dbReference type="Gene3D" id="2.140.10.10">
    <property type="entry name" value="Quinoprotein alcohol dehydrogenase-like superfamily"/>
    <property type="match status" value="1"/>
</dbReference>
<evidence type="ECO:0000256" key="2">
    <source>
        <dbReference type="ARBA" id="ARBA00008156"/>
    </source>
</evidence>
<evidence type="ECO:0000256" key="1">
    <source>
        <dbReference type="ARBA" id="ARBA00001931"/>
    </source>
</evidence>
<dbReference type="PANTHER" id="PTHR32303">
    <property type="entry name" value="QUINOPROTEIN ALCOHOL DEHYDROGENASE (CYTOCHROME C)"/>
    <property type="match status" value="1"/>
</dbReference>
<protein>
    <submittedName>
        <fullName evidence="6">PQQ-binding-like beta-propeller repeat protein</fullName>
    </submittedName>
</protein>
<dbReference type="InterPro" id="IPR011047">
    <property type="entry name" value="Quinoprotein_ADH-like_sf"/>
</dbReference>
<evidence type="ECO:0000256" key="4">
    <source>
        <dbReference type="SAM" id="SignalP"/>
    </source>
</evidence>
<evidence type="ECO:0000313" key="7">
    <source>
        <dbReference type="Proteomes" id="UP001626537"/>
    </source>
</evidence>
<proteinExistence type="inferred from homology"/>